<keyword evidence="1" id="KW-1185">Reference proteome</keyword>
<evidence type="ECO:0000313" key="1">
    <source>
        <dbReference type="Proteomes" id="UP000887565"/>
    </source>
</evidence>
<protein>
    <submittedName>
        <fullName evidence="2">Uncharacterized protein</fullName>
    </submittedName>
</protein>
<proteinExistence type="predicted"/>
<organism evidence="1 2">
    <name type="scientific">Romanomermis culicivorax</name>
    <name type="common">Nematode worm</name>
    <dbReference type="NCBI Taxonomy" id="13658"/>
    <lineage>
        <taxon>Eukaryota</taxon>
        <taxon>Metazoa</taxon>
        <taxon>Ecdysozoa</taxon>
        <taxon>Nematoda</taxon>
        <taxon>Enoplea</taxon>
        <taxon>Dorylaimia</taxon>
        <taxon>Mermithida</taxon>
        <taxon>Mermithoidea</taxon>
        <taxon>Mermithidae</taxon>
        <taxon>Romanomermis</taxon>
    </lineage>
</organism>
<evidence type="ECO:0000313" key="2">
    <source>
        <dbReference type="WBParaSite" id="nRc.2.0.1.t11906-RA"/>
    </source>
</evidence>
<dbReference type="WBParaSite" id="nRc.2.0.1.t11906-RA">
    <property type="protein sequence ID" value="nRc.2.0.1.t11906-RA"/>
    <property type="gene ID" value="nRc.2.0.1.g11906"/>
</dbReference>
<accession>A0A915IFA5</accession>
<dbReference type="Proteomes" id="UP000887565">
    <property type="component" value="Unplaced"/>
</dbReference>
<reference evidence="2" key="1">
    <citation type="submission" date="2022-11" db="UniProtKB">
        <authorList>
            <consortium name="WormBaseParasite"/>
        </authorList>
    </citation>
    <scope>IDENTIFICATION</scope>
</reference>
<name>A0A915IFA5_ROMCU</name>
<sequence length="174" mass="20353">MLVQEVLSAIEDYQNRDSDQRQKKRLAAQMSYRQELIIPKRVNSRQTNIRRRSLQPGSRNKSRRIRFNFLKEENLKYVNVLTLPMCNERSANYAKIYRGSCPSCGSSLQRMSIPHAIKYLEKFEKTEFSERNVFIYSVNNGIYTEVGQCPSNGSCVYCTRDTVCKYKNSQHCRG</sequence>
<dbReference type="AlphaFoldDB" id="A0A915IFA5"/>